<feature type="transmembrane region" description="Helical" evidence="7">
    <location>
        <begin position="192"/>
        <end position="211"/>
    </location>
</feature>
<name>A0ABW2G9G6_9ACTN</name>
<evidence type="ECO:0000256" key="2">
    <source>
        <dbReference type="ARBA" id="ARBA00009784"/>
    </source>
</evidence>
<comment type="caution">
    <text evidence="8">The sequence shown here is derived from an EMBL/GenBank/DDBJ whole genome shotgun (WGS) entry which is preliminary data.</text>
</comment>
<dbReference type="EMBL" id="JBHTAJ010000168">
    <property type="protein sequence ID" value="MFC7185257.1"/>
    <property type="molecule type" value="Genomic_DNA"/>
</dbReference>
<evidence type="ECO:0000256" key="3">
    <source>
        <dbReference type="ARBA" id="ARBA00022475"/>
    </source>
</evidence>
<keyword evidence="3" id="KW-1003">Cell membrane</keyword>
<evidence type="ECO:0000256" key="5">
    <source>
        <dbReference type="ARBA" id="ARBA00022989"/>
    </source>
</evidence>
<feature type="transmembrane region" description="Helical" evidence="7">
    <location>
        <begin position="119"/>
        <end position="141"/>
    </location>
</feature>
<feature type="transmembrane region" description="Helical" evidence="7">
    <location>
        <begin position="6"/>
        <end position="32"/>
    </location>
</feature>
<sequence length="218" mass="22950">MSEFHWGHALLLFLALFALYSPIAALSSYLPYMEGYTPKEQRQLSFGLFRNVTILMLLALWVGEPLLELLGISTAALSATGGIALILAAVPMMTGSGSSPRAPDDTAAARGPKAPWRSIVFTPLTFPLTFGGTTFGFFVAYRADVSGWKAGIAMTVAGLAYAAVTGITLYLSGHLVRRVSPSTAAILDRVAGILLTAIAVTLIASGGTRLVDDVLNSL</sequence>
<reference evidence="9" key="1">
    <citation type="journal article" date="2019" name="Int. J. Syst. Evol. Microbiol.">
        <title>The Global Catalogue of Microorganisms (GCM) 10K type strain sequencing project: providing services to taxonomists for standard genome sequencing and annotation.</title>
        <authorList>
            <consortium name="The Broad Institute Genomics Platform"/>
            <consortium name="The Broad Institute Genome Sequencing Center for Infectious Disease"/>
            <person name="Wu L."/>
            <person name="Ma J."/>
        </authorList>
    </citation>
    <scope>NUCLEOTIDE SEQUENCE [LARGE SCALE GENOMIC DNA]</scope>
    <source>
        <strain evidence="9">CGMCC 1.12859</strain>
    </source>
</reference>
<comment type="subcellular location">
    <subcellularLocation>
        <location evidence="1 7">Cell membrane</location>
        <topology evidence="1 7">Multi-pass membrane protein</topology>
    </subcellularLocation>
</comment>
<dbReference type="InterPro" id="IPR002771">
    <property type="entry name" value="Multi_antbiot-R_MarC"/>
</dbReference>
<protein>
    <recommendedName>
        <fullName evidence="7">UPF0056 membrane protein</fullName>
    </recommendedName>
</protein>
<evidence type="ECO:0000256" key="7">
    <source>
        <dbReference type="RuleBase" id="RU362048"/>
    </source>
</evidence>
<keyword evidence="4 7" id="KW-0812">Transmembrane</keyword>
<feature type="transmembrane region" description="Helical" evidence="7">
    <location>
        <begin position="147"/>
        <end position="171"/>
    </location>
</feature>
<dbReference type="Pfam" id="PF01914">
    <property type="entry name" value="MarC"/>
    <property type="match status" value="1"/>
</dbReference>
<keyword evidence="9" id="KW-1185">Reference proteome</keyword>
<evidence type="ECO:0000256" key="1">
    <source>
        <dbReference type="ARBA" id="ARBA00004651"/>
    </source>
</evidence>
<proteinExistence type="inferred from homology"/>
<dbReference type="PANTHER" id="PTHR33508">
    <property type="entry name" value="UPF0056 MEMBRANE PROTEIN YHCE"/>
    <property type="match status" value="1"/>
</dbReference>
<keyword evidence="5 7" id="KW-1133">Transmembrane helix</keyword>
<dbReference type="Proteomes" id="UP001596435">
    <property type="component" value="Unassembled WGS sequence"/>
</dbReference>
<dbReference type="PANTHER" id="PTHR33508:SF1">
    <property type="entry name" value="UPF0056 MEMBRANE PROTEIN YHCE"/>
    <property type="match status" value="1"/>
</dbReference>
<accession>A0ABW2G9G6</accession>
<organism evidence="8 9">
    <name type="scientific">Kitasatospora paranensis</name>
    <dbReference type="NCBI Taxonomy" id="258053"/>
    <lineage>
        <taxon>Bacteria</taxon>
        <taxon>Bacillati</taxon>
        <taxon>Actinomycetota</taxon>
        <taxon>Actinomycetes</taxon>
        <taxon>Kitasatosporales</taxon>
        <taxon>Streptomycetaceae</taxon>
        <taxon>Kitasatospora</taxon>
    </lineage>
</organism>
<feature type="transmembrane region" description="Helical" evidence="7">
    <location>
        <begin position="69"/>
        <end position="90"/>
    </location>
</feature>
<gene>
    <name evidence="8" type="ORF">ACFQMG_37535</name>
</gene>
<comment type="similarity">
    <text evidence="2 7">Belongs to the UPF0056 (MarC) family.</text>
</comment>
<dbReference type="RefSeq" id="WP_345703708.1">
    <property type="nucleotide sequence ID" value="NZ_BAABKV010000001.1"/>
</dbReference>
<evidence type="ECO:0000256" key="6">
    <source>
        <dbReference type="ARBA" id="ARBA00023136"/>
    </source>
</evidence>
<keyword evidence="6 7" id="KW-0472">Membrane</keyword>
<evidence type="ECO:0000313" key="8">
    <source>
        <dbReference type="EMBL" id="MFC7185257.1"/>
    </source>
</evidence>
<evidence type="ECO:0000256" key="4">
    <source>
        <dbReference type="ARBA" id="ARBA00022692"/>
    </source>
</evidence>
<feature type="transmembrane region" description="Helical" evidence="7">
    <location>
        <begin position="44"/>
        <end position="63"/>
    </location>
</feature>
<evidence type="ECO:0000313" key="9">
    <source>
        <dbReference type="Proteomes" id="UP001596435"/>
    </source>
</evidence>